<organism evidence="1 2">
    <name type="scientific">Cutaneotrichosporon oleaginosum</name>
    <dbReference type="NCBI Taxonomy" id="879819"/>
    <lineage>
        <taxon>Eukaryota</taxon>
        <taxon>Fungi</taxon>
        <taxon>Dikarya</taxon>
        <taxon>Basidiomycota</taxon>
        <taxon>Agaricomycotina</taxon>
        <taxon>Tremellomycetes</taxon>
        <taxon>Trichosporonales</taxon>
        <taxon>Trichosporonaceae</taxon>
        <taxon>Cutaneotrichosporon</taxon>
    </lineage>
</organism>
<reference evidence="1 2" key="1">
    <citation type="submission" date="2015-03" db="EMBL/GenBank/DDBJ databases">
        <title>Genomics and transcriptomics of the oil-accumulating basidiomycete yeast T. oleaginosus allow insights into substrate utilization and the diverse evolutionary trajectories of mating systems in fungi.</title>
        <authorList>
            <consortium name="DOE Joint Genome Institute"/>
            <person name="Kourist R."/>
            <person name="Kracht O."/>
            <person name="Bracharz F."/>
            <person name="Lipzen A."/>
            <person name="Nolan M."/>
            <person name="Ohm R."/>
            <person name="Grigoriev I."/>
            <person name="Sun S."/>
            <person name="Heitman J."/>
            <person name="Bruck T."/>
            <person name="Nowrousian M."/>
        </authorList>
    </citation>
    <scope>NUCLEOTIDE SEQUENCE [LARGE SCALE GENOMIC DNA]</scope>
    <source>
        <strain evidence="1 2">IBC0246</strain>
    </source>
</reference>
<dbReference type="InterPro" id="IPR052419">
    <property type="entry name" value="5_3-deoxyribonucleotidase-like"/>
</dbReference>
<gene>
    <name evidence="1" type="ORF">CC85DRAFT_287139</name>
</gene>
<dbReference type="Pfam" id="PF00702">
    <property type="entry name" value="Hydrolase"/>
    <property type="match status" value="1"/>
</dbReference>
<evidence type="ECO:0000313" key="2">
    <source>
        <dbReference type="Proteomes" id="UP000053611"/>
    </source>
</evidence>
<accession>A0A0J0XI08</accession>
<name>A0A0J0XI08_9TREE</name>
<dbReference type="GeneID" id="28984356"/>
<dbReference type="OrthoDB" id="10248475at2759"/>
<dbReference type="Gene3D" id="3.40.50.1000">
    <property type="entry name" value="HAD superfamily/HAD-like"/>
    <property type="match status" value="1"/>
</dbReference>
<keyword evidence="2" id="KW-1185">Reference proteome</keyword>
<dbReference type="InterPro" id="IPR036412">
    <property type="entry name" value="HAD-like_sf"/>
</dbReference>
<dbReference type="PANTHER" id="PTHR35134:SF2">
    <property type="entry name" value="NUCLEOTIDASE YQFW-RELATED"/>
    <property type="match status" value="1"/>
</dbReference>
<evidence type="ECO:0000313" key="1">
    <source>
        <dbReference type="EMBL" id="KLT40736.1"/>
    </source>
</evidence>
<dbReference type="STRING" id="879819.A0A0J0XI08"/>
<dbReference type="PANTHER" id="PTHR35134">
    <property type="entry name" value="NUCLEOTIDASE YQFW-RELATED"/>
    <property type="match status" value="1"/>
</dbReference>
<proteinExistence type="predicted"/>
<sequence>MKSHDDCNEHGPDPLVIENDADVAKHAAGIQDVKSKGVLAIDMDDVLCNTNQTIVDMHAELFPGKATPPISIEEFEHYLYWHNRGWGTQEETVDMVSQLYRAGLMDRPRPLPGARAALSKLKNMGYSLIVITARSEIQREGTEVWLEEHLPDLFDELHFTGAFNHLIPATHAEHEGHAAKRAVVSHKKRTKHEVMKQTGAMLLVDDSAENALAAAKADEPPRVLLFGNYPWNAEIVPPGEHHPDDKMIYIDCEQCGKLPARRQRRQARIERGWLPDNVTRVADWNAVIAWIERHERGENKL</sequence>
<dbReference type="EMBL" id="KQ087229">
    <property type="protein sequence ID" value="KLT40736.1"/>
    <property type="molecule type" value="Genomic_DNA"/>
</dbReference>
<protein>
    <submittedName>
        <fullName evidence="1">HAD-like protein</fullName>
    </submittedName>
</protein>
<dbReference type="AlphaFoldDB" id="A0A0J0XI08"/>
<dbReference type="Proteomes" id="UP000053611">
    <property type="component" value="Unassembled WGS sequence"/>
</dbReference>
<dbReference type="InterPro" id="IPR023214">
    <property type="entry name" value="HAD_sf"/>
</dbReference>
<dbReference type="SUPFAM" id="SSF56784">
    <property type="entry name" value="HAD-like"/>
    <property type="match status" value="1"/>
</dbReference>
<dbReference type="RefSeq" id="XP_018277227.1">
    <property type="nucleotide sequence ID" value="XM_018423753.1"/>
</dbReference>